<comment type="caution">
    <text evidence="2">The sequence shown here is derived from an EMBL/GenBank/DDBJ whole genome shotgun (WGS) entry which is preliminary data.</text>
</comment>
<proteinExistence type="predicted"/>
<feature type="domain" description="Glycosyltransferase subfamily 4-like N-terminal" evidence="1">
    <location>
        <begin position="40"/>
        <end position="197"/>
    </location>
</feature>
<dbReference type="Pfam" id="PF13579">
    <property type="entry name" value="Glyco_trans_4_4"/>
    <property type="match status" value="1"/>
</dbReference>
<dbReference type="Pfam" id="PF13692">
    <property type="entry name" value="Glyco_trans_1_4"/>
    <property type="match status" value="1"/>
</dbReference>
<dbReference type="InterPro" id="IPR028098">
    <property type="entry name" value="Glyco_trans_4-like_N"/>
</dbReference>
<dbReference type="PANTHER" id="PTHR12526">
    <property type="entry name" value="GLYCOSYLTRANSFERASE"/>
    <property type="match status" value="1"/>
</dbReference>
<sequence length="395" mass="43318">MGRSESLPAVEIRATAPVRQARLALISSQAYSIHNFRGPLIRDWVARGLQVFALAPDYDTASRDAVAALGAEPVDYSLERAGIRPLRDVRDIFRLVRLLRQLQPDYAFTYFIKPVIYGTFAARLAGVPNRFAMVEGAGYVYSEESPGFSLRRRVLRAAVSGLYRAGLAGAHRVFFLNRDDVELFVRSRMVAAERVIMLGGIGVDLGWFAAAPPVTDPPTFLLAARLLAEKGVREYVEAARRVRAVHPSARFILLGSIDANPGSVSEAELRAWNAEGVVEWRGHVGDVRPAIAEASVFVLPSYYREGVPRSIQEAMAMGRPIITTDMPGCRDTVEPGENGWLVPPRDVDALVDAMLGFIERPERIASMGAASRRLAEAQFDVRRANARILAAMGCG</sequence>
<evidence type="ECO:0000313" key="2">
    <source>
        <dbReference type="EMBL" id="NMF94089.1"/>
    </source>
</evidence>
<dbReference type="Proteomes" id="UP000601990">
    <property type="component" value="Unassembled WGS sequence"/>
</dbReference>
<accession>A0ABX1N494</accession>
<dbReference type="Gene3D" id="3.40.50.2000">
    <property type="entry name" value="Glycogen Phosphorylase B"/>
    <property type="match status" value="2"/>
</dbReference>
<evidence type="ECO:0000259" key="1">
    <source>
        <dbReference type="Pfam" id="PF13579"/>
    </source>
</evidence>
<dbReference type="EMBL" id="WTVH01000023">
    <property type="protein sequence ID" value="NMF94089.1"/>
    <property type="molecule type" value="Genomic_DNA"/>
</dbReference>
<keyword evidence="3" id="KW-1185">Reference proteome</keyword>
<dbReference type="RefSeq" id="WP_169199330.1">
    <property type="nucleotide sequence ID" value="NZ_WTVH02000010.1"/>
</dbReference>
<dbReference type="PANTHER" id="PTHR12526:SF638">
    <property type="entry name" value="SPORE COAT PROTEIN SA"/>
    <property type="match status" value="1"/>
</dbReference>
<evidence type="ECO:0000313" key="3">
    <source>
        <dbReference type="Proteomes" id="UP000601990"/>
    </source>
</evidence>
<organism evidence="2 3">
    <name type="scientific">Aromatoleum buckelii</name>
    <dbReference type="NCBI Taxonomy" id="200254"/>
    <lineage>
        <taxon>Bacteria</taxon>
        <taxon>Pseudomonadati</taxon>
        <taxon>Pseudomonadota</taxon>
        <taxon>Betaproteobacteria</taxon>
        <taxon>Rhodocyclales</taxon>
        <taxon>Rhodocyclaceae</taxon>
        <taxon>Aromatoleum</taxon>
    </lineage>
</organism>
<name>A0ABX1N494_9RHOO</name>
<gene>
    <name evidence="2" type="ORF">GO608_12205</name>
</gene>
<dbReference type="SUPFAM" id="SSF53756">
    <property type="entry name" value="UDP-Glycosyltransferase/glycogen phosphorylase"/>
    <property type="match status" value="1"/>
</dbReference>
<dbReference type="CDD" id="cd03808">
    <property type="entry name" value="GT4_CapM-like"/>
    <property type="match status" value="1"/>
</dbReference>
<reference evidence="2" key="1">
    <citation type="submission" date="2019-12" db="EMBL/GenBank/DDBJ databases">
        <title>Comparative genomics gives insights into the taxonomy of the Azoarcus-Aromatoleum group and reveals separate origins of nif in the plant-associated Azoarcus and non-plant-associated Aromatoleum sub-groups.</title>
        <authorList>
            <person name="Lafos M."/>
            <person name="Maluk M."/>
            <person name="Batista M."/>
            <person name="Junghare M."/>
            <person name="Carmona M."/>
            <person name="Faoro H."/>
            <person name="Cruz L.M."/>
            <person name="Battistoni F."/>
            <person name="De Souza E."/>
            <person name="Pedrosa F."/>
            <person name="Chen W.-M."/>
            <person name="Poole P.S."/>
            <person name="Dixon R.A."/>
            <person name="James E.K."/>
        </authorList>
    </citation>
    <scope>NUCLEOTIDE SEQUENCE</scope>
    <source>
        <strain evidence="2">U120</strain>
    </source>
</reference>
<protein>
    <submittedName>
        <fullName evidence="2">Glycosyltransferase</fullName>
    </submittedName>
</protein>